<dbReference type="InterPro" id="IPR025110">
    <property type="entry name" value="AMP-bd_C"/>
</dbReference>
<comment type="similarity">
    <text evidence="1">Belongs to the ATP-dependent AMP-binding enzyme family.</text>
</comment>
<organism evidence="8">
    <name type="scientific">freshwater metagenome</name>
    <dbReference type="NCBI Taxonomy" id="449393"/>
    <lineage>
        <taxon>unclassified sequences</taxon>
        <taxon>metagenomes</taxon>
        <taxon>ecological metagenomes</taxon>
    </lineage>
</organism>
<dbReference type="InterPro" id="IPR045851">
    <property type="entry name" value="AMP-bd_C_sf"/>
</dbReference>
<dbReference type="SUPFAM" id="SSF56801">
    <property type="entry name" value="Acetyl-CoA synthetase-like"/>
    <property type="match status" value="1"/>
</dbReference>
<dbReference type="GO" id="GO:0016874">
    <property type="term" value="F:ligase activity"/>
    <property type="evidence" value="ECO:0007669"/>
    <property type="project" value="UniProtKB-KW"/>
</dbReference>
<evidence type="ECO:0000256" key="5">
    <source>
        <dbReference type="SAM" id="MobiDB-lite"/>
    </source>
</evidence>
<feature type="region of interest" description="Disordered" evidence="5">
    <location>
        <begin position="1"/>
        <end position="23"/>
    </location>
</feature>
<keyword evidence="3" id="KW-0276">Fatty acid metabolism</keyword>
<dbReference type="Pfam" id="PF13193">
    <property type="entry name" value="AMP-binding_C"/>
    <property type="match status" value="1"/>
</dbReference>
<accession>A0A6J6LPC6</accession>
<dbReference type="EMBL" id="CAEZWJ010000071">
    <property type="protein sequence ID" value="CAB4663727.1"/>
    <property type="molecule type" value="Genomic_DNA"/>
</dbReference>
<dbReference type="AlphaFoldDB" id="A0A6J6LPC6"/>
<dbReference type="Gene3D" id="3.40.50.12780">
    <property type="entry name" value="N-terminal domain of ligase-like"/>
    <property type="match status" value="1"/>
</dbReference>
<name>A0A6J6LPC6_9ZZZZ</name>
<dbReference type="InterPro" id="IPR042099">
    <property type="entry name" value="ANL_N_sf"/>
</dbReference>
<protein>
    <submittedName>
        <fullName evidence="8">Unannotated protein</fullName>
    </submittedName>
</protein>
<dbReference type="GO" id="GO:0006631">
    <property type="term" value="P:fatty acid metabolic process"/>
    <property type="evidence" value="ECO:0007669"/>
    <property type="project" value="UniProtKB-KW"/>
</dbReference>
<evidence type="ECO:0000259" key="7">
    <source>
        <dbReference type="Pfam" id="PF13193"/>
    </source>
</evidence>
<sequence>MDRNLEGLSPSRTTSTEGTVTFGSPSLLLSEQSHLGRNAYGRGMKVALTIVDHLRRAEQVYGDRIAIIDEPDQPGESWGSITYAEMARRARAQAAGLDALGVPQGARVAVVSQNSARLLTAFFGVSGFGRVLVPINFRLVAEEVKYIIEHCGAEVLIIDPELEDALSEVQVKHKFIIGAASDEILYKFDVQPNAWVPDEDATATINYTSGTTARPKGVQLTHRSLWVNSAVFGWQMNVNESDVYLHTLPQFHVNGWGMVYAVTSMGGTHVILRKVDGAEILSRINRHGVTMLCGAPAVANMILEAASESNTSTRRGEVRMVVAGAPPPTKTIERIETELGWEFVQIYGLTETSPLLTMNRGRKEWGSLTSADRAAKLAAAGSPALGVEVEIDAHGEVLARGNTVMSGYWNQPEETGKAIVDGWFHTGDGGYLGENHYLTIADRKKDVIVSGGENVSSIEVEDAVFSHPDVAEVAVIGIPDEKWGEKVLALVVKSPGSSLSEADLIAYVRTKLAAYKCPKVVEFREELARTATGKLQKFILRAPYWEGFERQVN</sequence>
<dbReference type="Gene3D" id="3.30.300.30">
    <property type="match status" value="1"/>
</dbReference>
<evidence type="ECO:0000256" key="3">
    <source>
        <dbReference type="ARBA" id="ARBA00022832"/>
    </source>
</evidence>
<reference evidence="8" key="1">
    <citation type="submission" date="2020-05" db="EMBL/GenBank/DDBJ databases">
        <authorList>
            <person name="Chiriac C."/>
            <person name="Salcher M."/>
            <person name="Ghai R."/>
            <person name="Kavagutti S V."/>
        </authorList>
    </citation>
    <scope>NUCLEOTIDE SEQUENCE</scope>
</reference>
<dbReference type="Pfam" id="PF00501">
    <property type="entry name" value="AMP-binding"/>
    <property type="match status" value="1"/>
</dbReference>
<feature type="domain" description="AMP-binding enzyme C-terminal" evidence="7">
    <location>
        <begin position="459"/>
        <end position="534"/>
    </location>
</feature>
<keyword evidence="4" id="KW-0443">Lipid metabolism</keyword>
<proteinExistence type="inferred from homology"/>
<keyword evidence="2" id="KW-0436">Ligase</keyword>
<dbReference type="InterPro" id="IPR000873">
    <property type="entry name" value="AMP-dep_synth/lig_dom"/>
</dbReference>
<evidence type="ECO:0000256" key="4">
    <source>
        <dbReference type="ARBA" id="ARBA00023098"/>
    </source>
</evidence>
<dbReference type="PANTHER" id="PTHR43859">
    <property type="entry name" value="ACYL-ACTIVATING ENZYME"/>
    <property type="match status" value="1"/>
</dbReference>
<evidence type="ECO:0000259" key="6">
    <source>
        <dbReference type="Pfam" id="PF00501"/>
    </source>
</evidence>
<feature type="domain" description="AMP-dependent synthetase/ligase" evidence="6">
    <location>
        <begin position="55"/>
        <end position="409"/>
    </location>
</feature>
<evidence type="ECO:0000313" key="8">
    <source>
        <dbReference type="EMBL" id="CAB4663727.1"/>
    </source>
</evidence>
<dbReference type="PANTHER" id="PTHR43859:SF4">
    <property type="entry name" value="BUTANOATE--COA LIGASE AAE1-RELATED"/>
    <property type="match status" value="1"/>
</dbReference>
<dbReference type="FunFam" id="3.30.300.30:FF:000008">
    <property type="entry name" value="2,3-dihydroxybenzoate-AMP ligase"/>
    <property type="match status" value="1"/>
</dbReference>
<feature type="compositionally biased region" description="Polar residues" evidence="5">
    <location>
        <begin position="10"/>
        <end position="23"/>
    </location>
</feature>
<evidence type="ECO:0000256" key="1">
    <source>
        <dbReference type="ARBA" id="ARBA00006432"/>
    </source>
</evidence>
<evidence type="ECO:0000256" key="2">
    <source>
        <dbReference type="ARBA" id="ARBA00022598"/>
    </source>
</evidence>
<gene>
    <name evidence="8" type="ORF">UFOPK2214_01409</name>
</gene>